<name>A0ABW1L116_9PROT</name>
<dbReference type="PANTHER" id="PTHR36985:SF1">
    <property type="entry name" value="TRANSLOCATION AND ASSEMBLY MODULE SUBUNIT TAMB"/>
    <property type="match status" value="1"/>
</dbReference>
<keyword evidence="8" id="KW-1185">Reference proteome</keyword>
<evidence type="ECO:0000259" key="6">
    <source>
        <dbReference type="Pfam" id="PF04357"/>
    </source>
</evidence>
<dbReference type="RefSeq" id="WP_379881635.1">
    <property type="nucleotide sequence ID" value="NZ_JBHPON010000002.1"/>
</dbReference>
<proteinExistence type="predicted"/>
<comment type="subcellular location">
    <subcellularLocation>
        <location evidence="1">Membrane</location>
        <topology evidence="1">Single-pass membrane protein</topology>
    </subcellularLocation>
</comment>
<sequence length="1272" mass="134260">MRRIGLIFLYALAALASLLVIIWIGVFYTPPGRQFLVGAIEDQLGAALNSKADIGSLAGAPPGHLVASEIRLTDETGAPWLTIERLELRWRPLALLRKNILIDEATLIHAQLLGDPPEGEKKDDDEPRQIKILDNLPHIEIAALTIENFETAINGAQHHLNAKGSLRLNGPDIALFLNAESDTGADQAEIAFAKSPDTESFTLDASIFADTGGAVASLLGLNGVTELRASGESPVNEAVITIEGNVGYYGAISAEIESSFDTFDGADINAVITPGQRFDGVEELSGPVSLSARYDANRNGGALTIRGLSTVFAEIDGHLDWLAPRGFVETLKADLNAVLAEDYQPTVQEIAGRNLNIKGALDWRRNDYRLDATIAGSLATLTVEDGRTDLRSSVSGKARLEAAAREDSEFWLENGLTLDTLLDLNFDDAVTLNNAMVATGDGTRFTGEAVYGLQNGELTLDGDILLTPAFAALVLPGITPQGNITGDIKLSGPLDRFTLKTELEAPALTVNDDALPPMSLTAALSGLPRLPTGEVSARASNGAPRRLSAQLRSSEDGTIRIPALAYSGRGFALDGSAQINPARQTVNLDLTYKGEDGAEPWPGVKAQGAATTKGVLSRDGALNRMTATADKLALNDFAVSGLNLTAEGPPGAVRIRLEASQFESAQTGLASDIAISGVANASGPPSLALNRFEALLQYTQAQLTEPARFDFSDGVSVDNLRLAWGANGAIAIDGAFNATHWQADAQLTNVTIPGADGQVTGKITLDTNEKTPARGSFTLRSLLLNREDASLSGRAVWNGETLRLTDDQTEEKLDMNLSLPARLIRQPQLKVDTSGEMAGRIRYNGDTQAIAAYLPPVLQTIEGALKANFTIGGTLAAPDLAGDAQLTDGAYTEIESGFSLAGLHMEAEAAYGAGSSLVSFKGGARGARQSKADAIVFSGDMNFGDASELNLTVTLDGAELSAHPVNTLRADGDVKISGPLDALKATGEITVLELDAEIITPESTGLVDIEVVSLEDQEDAAPADLTASKPDNGLDYDIHISADDRIFIRGRGLESEWSADVHTVDARDAPLVLGSLSLRRGWLDFSGRRFDLTRGAIDFDRLQANNPRLDIRAELNAGDGVTAAIVVSGRASEPEIELTSTPVMPSEDVMSIILFGKPAQNLSALESLQTAQALASLGGIGPFGGSGGVTSKLRRAVGLDLLNVDIDPENGGGSLTVGKYVADGFFVSASQDAQGRSGSVSVKYEITDNITVETELEQEGDQTVSANWKKDF</sequence>
<keyword evidence="3 5" id="KW-1133">Transmembrane helix</keyword>
<evidence type="ECO:0000313" key="8">
    <source>
        <dbReference type="Proteomes" id="UP001596116"/>
    </source>
</evidence>
<reference evidence="7 8" key="1">
    <citation type="submission" date="2024-09" db="EMBL/GenBank/DDBJ databases">
        <authorList>
            <person name="Zhang Z.-H."/>
        </authorList>
    </citation>
    <scope>NUCLEOTIDE SEQUENCE [LARGE SCALE GENOMIC DNA]</scope>
    <source>
        <strain evidence="7 8">HHTR114</strain>
    </source>
</reference>
<dbReference type="EMBL" id="JBHPON010000002">
    <property type="protein sequence ID" value="MFC6037121.1"/>
    <property type="molecule type" value="Genomic_DNA"/>
</dbReference>
<dbReference type="Proteomes" id="UP001596116">
    <property type="component" value="Unassembled WGS sequence"/>
</dbReference>
<protein>
    <submittedName>
        <fullName evidence="7">Translocation/assembly module TamB domain-containing protein</fullName>
    </submittedName>
</protein>
<evidence type="ECO:0000256" key="5">
    <source>
        <dbReference type="SAM" id="Phobius"/>
    </source>
</evidence>
<evidence type="ECO:0000256" key="2">
    <source>
        <dbReference type="ARBA" id="ARBA00022692"/>
    </source>
</evidence>
<evidence type="ECO:0000256" key="4">
    <source>
        <dbReference type="ARBA" id="ARBA00023136"/>
    </source>
</evidence>
<evidence type="ECO:0000313" key="7">
    <source>
        <dbReference type="EMBL" id="MFC6037121.1"/>
    </source>
</evidence>
<dbReference type="Pfam" id="PF04357">
    <property type="entry name" value="TamB"/>
    <property type="match status" value="1"/>
</dbReference>
<evidence type="ECO:0000256" key="1">
    <source>
        <dbReference type="ARBA" id="ARBA00004167"/>
    </source>
</evidence>
<keyword evidence="4 5" id="KW-0472">Membrane</keyword>
<keyword evidence="2 5" id="KW-0812">Transmembrane</keyword>
<comment type="caution">
    <text evidence="7">The sequence shown here is derived from an EMBL/GenBank/DDBJ whole genome shotgun (WGS) entry which is preliminary data.</text>
</comment>
<gene>
    <name evidence="7" type="ORF">ACFMB1_16315</name>
</gene>
<dbReference type="PANTHER" id="PTHR36985">
    <property type="entry name" value="TRANSLOCATION AND ASSEMBLY MODULE SUBUNIT TAMB"/>
    <property type="match status" value="1"/>
</dbReference>
<dbReference type="InterPro" id="IPR007452">
    <property type="entry name" value="TamB_C"/>
</dbReference>
<evidence type="ECO:0000256" key="3">
    <source>
        <dbReference type="ARBA" id="ARBA00022989"/>
    </source>
</evidence>
<accession>A0ABW1L116</accession>
<feature type="domain" description="Translocation and assembly module TamB C-terminal" evidence="6">
    <location>
        <begin position="930"/>
        <end position="1272"/>
    </location>
</feature>
<feature type="transmembrane region" description="Helical" evidence="5">
    <location>
        <begin position="7"/>
        <end position="28"/>
    </location>
</feature>
<organism evidence="7 8">
    <name type="scientific">Hyphococcus aureus</name>
    <dbReference type="NCBI Taxonomy" id="2666033"/>
    <lineage>
        <taxon>Bacteria</taxon>
        <taxon>Pseudomonadati</taxon>
        <taxon>Pseudomonadota</taxon>
        <taxon>Alphaproteobacteria</taxon>
        <taxon>Parvularculales</taxon>
        <taxon>Parvularculaceae</taxon>
        <taxon>Hyphococcus</taxon>
    </lineage>
</organism>